<keyword evidence="3 5" id="KW-1133">Transmembrane helix</keyword>
<proteinExistence type="predicted"/>
<dbReference type="CDD" id="cd16914">
    <property type="entry name" value="EcfT"/>
    <property type="match status" value="1"/>
</dbReference>
<evidence type="ECO:0000256" key="1">
    <source>
        <dbReference type="ARBA" id="ARBA00004141"/>
    </source>
</evidence>
<evidence type="ECO:0000256" key="5">
    <source>
        <dbReference type="SAM" id="Phobius"/>
    </source>
</evidence>
<protein>
    <recommendedName>
        <fullName evidence="8">Cobalt transport protein</fullName>
    </recommendedName>
</protein>
<sequence length="221" mass="24909">MNDPFMSSQRWHPLACLALVAAIGHSLLWLGCWWQQLLALSLIYGWLWWRIRAAMWPHVGLMLISCGLLGLSLGLSSTWSIALQASLRLACLGIIGLLLFALVEPSALIDSLYQLGLPLNLVRLLEGSLSTLPAMLRIVQQTRASLASRGIRNDHWYLLWNGRWLVLPILAQALQHADDLAEALHTRGLSDQCPTILQSYPWRWQDWSLLVLSGLSLLIWF</sequence>
<evidence type="ECO:0000313" key="7">
    <source>
        <dbReference type="Proteomes" id="UP001428290"/>
    </source>
</evidence>
<feature type="transmembrane region" description="Helical" evidence="5">
    <location>
        <begin position="87"/>
        <end position="109"/>
    </location>
</feature>
<gene>
    <name evidence="6" type="ORF">Hgul01_01907</name>
</gene>
<evidence type="ECO:0000256" key="4">
    <source>
        <dbReference type="ARBA" id="ARBA00023136"/>
    </source>
</evidence>
<feature type="transmembrane region" description="Helical" evidence="5">
    <location>
        <begin position="55"/>
        <end position="75"/>
    </location>
</feature>
<organism evidence="6 7">
    <name type="scientific">Herpetosiphon gulosus</name>
    <dbReference type="NCBI Taxonomy" id="1973496"/>
    <lineage>
        <taxon>Bacteria</taxon>
        <taxon>Bacillati</taxon>
        <taxon>Chloroflexota</taxon>
        <taxon>Chloroflexia</taxon>
        <taxon>Herpetosiphonales</taxon>
        <taxon>Herpetosiphonaceae</taxon>
        <taxon>Herpetosiphon</taxon>
    </lineage>
</organism>
<comment type="subcellular location">
    <subcellularLocation>
        <location evidence="1">Membrane</location>
        <topology evidence="1">Multi-pass membrane protein</topology>
    </subcellularLocation>
</comment>
<evidence type="ECO:0000256" key="2">
    <source>
        <dbReference type="ARBA" id="ARBA00022692"/>
    </source>
</evidence>
<evidence type="ECO:0000313" key="6">
    <source>
        <dbReference type="EMBL" id="GAA5528110.1"/>
    </source>
</evidence>
<dbReference type="Proteomes" id="UP001428290">
    <property type="component" value="Unassembled WGS sequence"/>
</dbReference>
<dbReference type="EMBL" id="BAABRU010000006">
    <property type="protein sequence ID" value="GAA5528110.1"/>
    <property type="molecule type" value="Genomic_DNA"/>
</dbReference>
<keyword evidence="4 5" id="KW-0472">Membrane</keyword>
<name>A0ABP9WY39_9CHLR</name>
<dbReference type="InterPro" id="IPR003339">
    <property type="entry name" value="ABC/ECF_trnsptr_transmembrane"/>
</dbReference>
<reference evidence="6 7" key="1">
    <citation type="submission" date="2024-02" db="EMBL/GenBank/DDBJ databases">
        <title>Herpetosiphon gulosus NBRC 112829.</title>
        <authorList>
            <person name="Ichikawa N."/>
            <person name="Katano-Makiyama Y."/>
            <person name="Hidaka K."/>
        </authorList>
    </citation>
    <scope>NUCLEOTIDE SEQUENCE [LARGE SCALE GENOMIC DNA]</scope>
    <source>
        <strain evidence="6 7">NBRC 112829</strain>
    </source>
</reference>
<dbReference type="Pfam" id="PF02361">
    <property type="entry name" value="CbiQ"/>
    <property type="match status" value="1"/>
</dbReference>
<evidence type="ECO:0000256" key="3">
    <source>
        <dbReference type="ARBA" id="ARBA00022989"/>
    </source>
</evidence>
<evidence type="ECO:0008006" key="8">
    <source>
        <dbReference type="Google" id="ProtNLM"/>
    </source>
</evidence>
<comment type="caution">
    <text evidence="6">The sequence shown here is derived from an EMBL/GenBank/DDBJ whole genome shotgun (WGS) entry which is preliminary data.</text>
</comment>
<accession>A0ABP9WY39</accession>
<keyword evidence="2 5" id="KW-0812">Transmembrane</keyword>
<keyword evidence="7" id="KW-1185">Reference proteome</keyword>